<dbReference type="EMBL" id="SOZE01000013">
    <property type="protein sequence ID" value="TFF36901.1"/>
    <property type="molecule type" value="Genomic_DNA"/>
</dbReference>
<protein>
    <submittedName>
        <fullName evidence="1">Uncharacterized protein</fullName>
    </submittedName>
</protein>
<name>A0A4Y8SE07_9SPHI</name>
<sequence>MKTSIYTLTAIIVFASCKKADMPVTSTGYTGTFELRARHGGIAGINEKYEAGNKNILQLNADSTYRMFVKGAQTSAGRFRLKKNAYTYGNIVYDWIYYDADTYGTEVRLHGDTLTLGTDITDNIATDYKRIK</sequence>
<dbReference type="OrthoDB" id="1359047at2"/>
<comment type="caution">
    <text evidence="1">The sequence shown here is derived from an EMBL/GenBank/DDBJ whole genome shotgun (WGS) entry which is preliminary data.</text>
</comment>
<evidence type="ECO:0000313" key="2">
    <source>
        <dbReference type="Proteomes" id="UP000297540"/>
    </source>
</evidence>
<gene>
    <name evidence="1" type="ORF">E2R66_14165</name>
</gene>
<reference evidence="1 2" key="1">
    <citation type="journal article" date="2017" name="Int. J. Syst. Evol. Microbiol.">
        <title>Mucilaginibacterpsychrotolerans sp. nov., isolated from peatlands.</title>
        <authorList>
            <person name="Deng Y."/>
            <person name="Shen L."/>
            <person name="Xu B."/>
            <person name="Liu Y."/>
            <person name="Gu Z."/>
            <person name="Liu H."/>
            <person name="Zhou Y."/>
        </authorList>
    </citation>
    <scope>NUCLEOTIDE SEQUENCE [LARGE SCALE GENOMIC DNA]</scope>
    <source>
        <strain evidence="1 2">NH7-4</strain>
    </source>
</reference>
<keyword evidence="2" id="KW-1185">Reference proteome</keyword>
<accession>A0A4Y8SE07</accession>
<dbReference type="Proteomes" id="UP000297540">
    <property type="component" value="Unassembled WGS sequence"/>
</dbReference>
<evidence type="ECO:0000313" key="1">
    <source>
        <dbReference type="EMBL" id="TFF36901.1"/>
    </source>
</evidence>
<dbReference type="RefSeq" id="WP_133231805.1">
    <property type="nucleotide sequence ID" value="NZ_SOZE01000013.1"/>
</dbReference>
<proteinExistence type="predicted"/>
<organism evidence="1 2">
    <name type="scientific">Mucilaginibacter psychrotolerans</name>
    <dbReference type="NCBI Taxonomy" id="1524096"/>
    <lineage>
        <taxon>Bacteria</taxon>
        <taxon>Pseudomonadati</taxon>
        <taxon>Bacteroidota</taxon>
        <taxon>Sphingobacteriia</taxon>
        <taxon>Sphingobacteriales</taxon>
        <taxon>Sphingobacteriaceae</taxon>
        <taxon>Mucilaginibacter</taxon>
    </lineage>
</organism>
<dbReference type="AlphaFoldDB" id="A0A4Y8SE07"/>
<dbReference type="PROSITE" id="PS51257">
    <property type="entry name" value="PROKAR_LIPOPROTEIN"/>
    <property type="match status" value="1"/>
</dbReference>